<dbReference type="GO" id="GO:0005506">
    <property type="term" value="F:iron ion binding"/>
    <property type="evidence" value="ECO:0007669"/>
    <property type="project" value="InterPro"/>
</dbReference>
<dbReference type="Proteomes" id="UP000288805">
    <property type="component" value="Unassembled WGS sequence"/>
</dbReference>
<dbReference type="PANTHER" id="PTHR24282">
    <property type="entry name" value="CYTOCHROME P450 FAMILY MEMBER"/>
    <property type="match status" value="1"/>
</dbReference>
<proteinExistence type="inferred from homology"/>
<dbReference type="InterPro" id="IPR036396">
    <property type="entry name" value="Cyt_P450_sf"/>
</dbReference>
<keyword evidence="6" id="KW-1133">Transmembrane helix</keyword>
<protein>
    <submittedName>
        <fullName evidence="11">Cytochrome P450 714C2</fullName>
    </submittedName>
</protein>
<keyword evidence="5" id="KW-0479">Metal-binding</keyword>
<dbReference type="SUPFAM" id="SSF48264">
    <property type="entry name" value="Cytochrome P450"/>
    <property type="match status" value="1"/>
</dbReference>
<evidence type="ECO:0000256" key="2">
    <source>
        <dbReference type="ARBA" id="ARBA00010617"/>
    </source>
</evidence>
<keyword evidence="9" id="KW-0503">Monooxygenase</keyword>
<sequence>MKATIIGKQKGEYNITHTRTLVPQIRSSETPLQSTLPSTSPLSLISTNKDNRYAWGLDKEITSCILDMAKEHSEAVSKELPQVIMESTKTGELGPLTPEQYMVDNCRNVYLPGFEVTAVASMWGLMLLASHPEWQDRIRAEAAQACAGRPLEANMLG</sequence>
<evidence type="ECO:0000256" key="6">
    <source>
        <dbReference type="ARBA" id="ARBA00022989"/>
    </source>
</evidence>
<dbReference type="EMBL" id="QGNW01000273">
    <property type="protein sequence ID" value="RVW79896.1"/>
    <property type="molecule type" value="Genomic_DNA"/>
</dbReference>
<evidence type="ECO:0000256" key="10">
    <source>
        <dbReference type="ARBA" id="ARBA00023136"/>
    </source>
</evidence>
<keyword evidence="3" id="KW-0349">Heme</keyword>
<dbReference type="InterPro" id="IPR050665">
    <property type="entry name" value="Cytochrome_P450_Monooxygen"/>
</dbReference>
<dbReference type="GO" id="GO:0016705">
    <property type="term" value="F:oxidoreductase activity, acting on paired donors, with incorporation or reduction of molecular oxygen"/>
    <property type="evidence" value="ECO:0007669"/>
    <property type="project" value="InterPro"/>
</dbReference>
<keyword evidence="7" id="KW-0560">Oxidoreductase</keyword>
<name>A0A438H5N8_VITVI</name>
<comment type="caution">
    <text evidence="11">The sequence shown here is derived from an EMBL/GenBank/DDBJ whole genome shotgun (WGS) entry which is preliminary data.</text>
</comment>
<evidence type="ECO:0000256" key="1">
    <source>
        <dbReference type="ARBA" id="ARBA00004167"/>
    </source>
</evidence>
<evidence type="ECO:0000256" key="7">
    <source>
        <dbReference type="ARBA" id="ARBA00023002"/>
    </source>
</evidence>
<reference evidence="11 12" key="1">
    <citation type="journal article" date="2018" name="PLoS Genet.">
        <title>Population sequencing reveals clonal diversity and ancestral inbreeding in the grapevine cultivar Chardonnay.</title>
        <authorList>
            <person name="Roach M.J."/>
            <person name="Johnson D.L."/>
            <person name="Bohlmann J."/>
            <person name="van Vuuren H.J."/>
            <person name="Jones S.J."/>
            <person name="Pretorius I.S."/>
            <person name="Schmidt S.A."/>
            <person name="Borneman A.R."/>
        </authorList>
    </citation>
    <scope>NUCLEOTIDE SEQUENCE [LARGE SCALE GENOMIC DNA]</scope>
    <source>
        <strain evidence="12">cv. Chardonnay</strain>
        <tissue evidence="11">Leaf</tissue>
    </source>
</reference>
<dbReference type="GO" id="GO:0020037">
    <property type="term" value="F:heme binding"/>
    <property type="evidence" value="ECO:0007669"/>
    <property type="project" value="InterPro"/>
</dbReference>
<keyword evidence="10" id="KW-0472">Membrane</keyword>
<dbReference type="GO" id="GO:0004497">
    <property type="term" value="F:monooxygenase activity"/>
    <property type="evidence" value="ECO:0007669"/>
    <property type="project" value="UniProtKB-KW"/>
</dbReference>
<evidence type="ECO:0000313" key="12">
    <source>
        <dbReference type="Proteomes" id="UP000288805"/>
    </source>
</evidence>
<evidence type="ECO:0000313" key="11">
    <source>
        <dbReference type="EMBL" id="RVW79896.1"/>
    </source>
</evidence>
<keyword evidence="8" id="KW-0408">Iron</keyword>
<evidence type="ECO:0000256" key="3">
    <source>
        <dbReference type="ARBA" id="ARBA00022617"/>
    </source>
</evidence>
<evidence type="ECO:0000256" key="8">
    <source>
        <dbReference type="ARBA" id="ARBA00023004"/>
    </source>
</evidence>
<comment type="subcellular location">
    <subcellularLocation>
        <location evidence="1">Membrane</location>
        <topology evidence="1">Single-pass membrane protein</topology>
    </subcellularLocation>
</comment>
<organism evidence="11 12">
    <name type="scientific">Vitis vinifera</name>
    <name type="common">Grape</name>
    <dbReference type="NCBI Taxonomy" id="29760"/>
    <lineage>
        <taxon>Eukaryota</taxon>
        <taxon>Viridiplantae</taxon>
        <taxon>Streptophyta</taxon>
        <taxon>Embryophyta</taxon>
        <taxon>Tracheophyta</taxon>
        <taxon>Spermatophyta</taxon>
        <taxon>Magnoliopsida</taxon>
        <taxon>eudicotyledons</taxon>
        <taxon>Gunneridae</taxon>
        <taxon>Pentapetalae</taxon>
        <taxon>rosids</taxon>
        <taxon>Vitales</taxon>
        <taxon>Vitaceae</taxon>
        <taxon>Viteae</taxon>
        <taxon>Vitis</taxon>
    </lineage>
</organism>
<evidence type="ECO:0000256" key="4">
    <source>
        <dbReference type="ARBA" id="ARBA00022692"/>
    </source>
</evidence>
<keyword evidence="4" id="KW-0812">Transmembrane</keyword>
<evidence type="ECO:0000256" key="5">
    <source>
        <dbReference type="ARBA" id="ARBA00022723"/>
    </source>
</evidence>
<dbReference type="Pfam" id="PF00067">
    <property type="entry name" value="p450"/>
    <property type="match status" value="1"/>
</dbReference>
<dbReference type="Gene3D" id="1.10.630.10">
    <property type="entry name" value="Cytochrome P450"/>
    <property type="match status" value="1"/>
</dbReference>
<evidence type="ECO:0000256" key="9">
    <source>
        <dbReference type="ARBA" id="ARBA00023033"/>
    </source>
</evidence>
<comment type="similarity">
    <text evidence="2">Belongs to the cytochrome P450 family.</text>
</comment>
<gene>
    <name evidence="11" type="primary">CYP714C2_4</name>
    <name evidence="11" type="ORF">CK203_041369</name>
</gene>
<dbReference type="PANTHER" id="PTHR24282:SF28">
    <property type="entry name" value="CYTOCHROME P450"/>
    <property type="match status" value="1"/>
</dbReference>
<dbReference type="InterPro" id="IPR001128">
    <property type="entry name" value="Cyt_P450"/>
</dbReference>
<dbReference type="GO" id="GO:0016020">
    <property type="term" value="C:membrane"/>
    <property type="evidence" value="ECO:0007669"/>
    <property type="project" value="UniProtKB-SubCell"/>
</dbReference>
<accession>A0A438H5N8</accession>
<dbReference type="AlphaFoldDB" id="A0A438H5N8"/>